<keyword evidence="2" id="KW-1185">Reference proteome</keyword>
<evidence type="ECO:0000313" key="1">
    <source>
        <dbReference type="EMBL" id="MBP1047106.1"/>
    </source>
</evidence>
<dbReference type="EMBL" id="JAEDXU010000006">
    <property type="protein sequence ID" value="MBP1047106.1"/>
    <property type="molecule type" value="Genomic_DNA"/>
</dbReference>
<dbReference type="RefSeq" id="WP_209557888.1">
    <property type="nucleotide sequence ID" value="NZ_JAEDXU010000006.1"/>
</dbReference>
<name>A0ABS4CKM2_9ENTE</name>
<gene>
    <name evidence="1" type="ORF">I6N96_12565</name>
</gene>
<comment type="caution">
    <text evidence="1">The sequence shown here is derived from an EMBL/GenBank/DDBJ whole genome shotgun (WGS) entry which is preliminary data.</text>
</comment>
<evidence type="ECO:0000313" key="2">
    <source>
        <dbReference type="Proteomes" id="UP000673375"/>
    </source>
</evidence>
<reference evidence="1 2" key="1">
    <citation type="submission" date="2020-12" db="EMBL/GenBank/DDBJ databases">
        <title>Vagococcus allomyrinae sp. nov. and Enterococcus lavae sp. nov., isolated from the larvae of Allomyrina dichotoma.</title>
        <authorList>
            <person name="Lee S.D."/>
        </authorList>
    </citation>
    <scope>NUCLEOTIDE SEQUENCE [LARGE SCALE GENOMIC DNA]</scope>
    <source>
        <strain evidence="1 2">BWM-S5</strain>
    </source>
</reference>
<proteinExistence type="predicted"/>
<dbReference type="Proteomes" id="UP000673375">
    <property type="component" value="Unassembled WGS sequence"/>
</dbReference>
<accession>A0ABS4CKM2</accession>
<sequence length="147" mass="17829">MPTSLMHYAYKFVEVKGFTKPTEQNMSEVFERVVLPPKMEKFDQIRELILEEQSRLRLEMSGEEFKDSSKDSRCIEAMDRLSRLKINSLRNYDPSSENNFADTYFSVLHELDMWDEGEWKELGYKPAKTARCWLEEYRYLYKEYEYR</sequence>
<organism evidence="1 2">
    <name type="scientific">Enterococcus larvae</name>
    <dbReference type="NCBI Taxonomy" id="2794352"/>
    <lineage>
        <taxon>Bacteria</taxon>
        <taxon>Bacillati</taxon>
        <taxon>Bacillota</taxon>
        <taxon>Bacilli</taxon>
        <taxon>Lactobacillales</taxon>
        <taxon>Enterococcaceae</taxon>
        <taxon>Enterococcus</taxon>
    </lineage>
</organism>
<protein>
    <submittedName>
        <fullName evidence="1">Uncharacterized protein</fullName>
    </submittedName>
</protein>